<evidence type="ECO:0000256" key="7">
    <source>
        <dbReference type="SAM" id="MobiDB-lite"/>
    </source>
</evidence>
<proteinExistence type="inferred from homology"/>
<evidence type="ECO:0000256" key="4">
    <source>
        <dbReference type="ARBA" id="ARBA00023242"/>
    </source>
</evidence>
<evidence type="ECO:0000256" key="6">
    <source>
        <dbReference type="SAM" id="Coils"/>
    </source>
</evidence>
<reference evidence="9" key="2">
    <citation type="submission" date="2015-01" db="EMBL/GenBank/DDBJ databases">
        <title>Evolutionary Origins and Diversification of the Mycorrhizal Mutualists.</title>
        <authorList>
            <consortium name="DOE Joint Genome Institute"/>
            <consortium name="Mycorrhizal Genomics Consortium"/>
            <person name="Kohler A."/>
            <person name="Kuo A."/>
            <person name="Nagy L.G."/>
            <person name="Floudas D."/>
            <person name="Copeland A."/>
            <person name="Barry K.W."/>
            <person name="Cichocki N."/>
            <person name="Veneault-Fourrey C."/>
            <person name="LaButti K."/>
            <person name="Lindquist E.A."/>
            <person name="Lipzen A."/>
            <person name="Lundell T."/>
            <person name="Morin E."/>
            <person name="Murat C."/>
            <person name="Riley R."/>
            <person name="Ohm R."/>
            <person name="Sun H."/>
            <person name="Tunlid A."/>
            <person name="Henrissat B."/>
            <person name="Grigoriev I.V."/>
            <person name="Hibbett D.S."/>
            <person name="Martin F."/>
        </authorList>
    </citation>
    <scope>NUCLEOTIDE SEQUENCE [LARGE SCALE GENOMIC DNA]</scope>
    <source>
        <strain evidence="9">MAFF 305830</strain>
    </source>
</reference>
<name>A0A0C3AYG5_SERVB</name>
<feature type="region of interest" description="Disordered" evidence="7">
    <location>
        <begin position="1"/>
        <end position="53"/>
    </location>
</feature>
<dbReference type="OrthoDB" id="5072at2759"/>
<dbReference type="GO" id="GO:0000027">
    <property type="term" value="P:ribosomal large subunit assembly"/>
    <property type="evidence" value="ECO:0007669"/>
    <property type="project" value="UniProtKB-UniRule"/>
</dbReference>
<organism evidence="8 9">
    <name type="scientific">Serendipita vermifera MAFF 305830</name>
    <dbReference type="NCBI Taxonomy" id="933852"/>
    <lineage>
        <taxon>Eukaryota</taxon>
        <taxon>Fungi</taxon>
        <taxon>Dikarya</taxon>
        <taxon>Basidiomycota</taxon>
        <taxon>Agaricomycotina</taxon>
        <taxon>Agaricomycetes</taxon>
        <taxon>Sebacinales</taxon>
        <taxon>Serendipitaceae</taxon>
        <taxon>Serendipita</taxon>
    </lineage>
</organism>
<dbReference type="PIRSF" id="PIRSF017302">
    <property type="entry name" value="Gltscr2"/>
    <property type="match status" value="1"/>
</dbReference>
<feature type="coiled-coil region" evidence="6">
    <location>
        <begin position="309"/>
        <end position="378"/>
    </location>
</feature>
<evidence type="ECO:0000313" key="8">
    <source>
        <dbReference type="EMBL" id="KIM25029.1"/>
    </source>
</evidence>
<dbReference type="PANTHER" id="PTHR14211:SF7">
    <property type="entry name" value="RIBOSOME BIOGENESIS PROTEIN NOP53"/>
    <property type="match status" value="1"/>
</dbReference>
<dbReference type="InterPro" id="IPR011687">
    <property type="entry name" value="Nop53/GLTSCR2"/>
</dbReference>
<reference evidence="8 9" key="1">
    <citation type="submission" date="2014-04" db="EMBL/GenBank/DDBJ databases">
        <authorList>
            <consortium name="DOE Joint Genome Institute"/>
            <person name="Kuo A."/>
            <person name="Zuccaro A."/>
            <person name="Kohler A."/>
            <person name="Nagy L.G."/>
            <person name="Floudas D."/>
            <person name="Copeland A."/>
            <person name="Barry K.W."/>
            <person name="Cichocki N."/>
            <person name="Veneault-Fourrey C."/>
            <person name="LaButti K."/>
            <person name="Lindquist E.A."/>
            <person name="Lipzen A."/>
            <person name="Lundell T."/>
            <person name="Morin E."/>
            <person name="Murat C."/>
            <person name="Sun H."/>
            <person name="Tunlid A."/>
            <person name="Henrissat B."/>
            <person name="Grigoriev I.V."/>
            <person name="Hibbett D.S."/>
            <person name="Martin F."/>
            <person name="Nordberg H.P."/>
            <person name="Cantor M.N."/>
            <person name="Hua S.X."/>
        </authorList>
    </citation>
    <scope>NUCLEOTIDE SEQUENCE [LARGE SCALE GENOMIC DNA]</scope>
    <source>
        <strain evidence="8 9">MAFF 305830</strain>
    </source>
</reference>
<dbReference type="HOGENOM" id="CLU_035888_1_1_1"/>
<gene>
    <name evidence="8" type="ORF">M408DRAFT_331493</name>
</gene>
<evidence type="ECO:0000256" key="1">
    <source>
        <dbReference type="ARBA" id="ARBA00008838"/>
    </source>
</evidence>
<protein>
    <recommendedName>
        <fullName evidence="2 5">Ribosome biogenesis protein NOP53</fullName>
    </recommendedName>
</protein>
<dbReference type="PANTHER" id="PTHR14211">
    <property type="entry name" value="GLIOMA SUPPRESSOR CANDIDATE REGION GENE 2"/>
    <property type="match status" value="1"/>
</dbReference>
<keyword evidence="6" id="KW-0175">Coiled coil</keyword>
<evidence type="ECO:0000313" key="9">
    <source>
        <dbReference type="Proteomes" id="UP000054097"/>
    </source>
</evidence>
<dbReference type="AlphaFoldDB" id="A0A0C3AYG5"/>
<dbReference type="Proteomes" id="UP000054097">
    <property type="component" value="Unassembled WGS sequence"/>
</dbReference>
<keyword evidence="4 5" id="KW-0539">Nucleus</keyword>
<keyword evidence="9" id="KW-1185">Reference proteome</keyword>
<dbReference type="GO" id="GO:0005730">
    <property type="term" value="C:nucleolus"/>
    <property type="evidence" value="ECO:0007669"/>
    <property type="project" value="UniProtKB-SubCell"/>
</dbReference>
<dbReference type="STRING" id="933852.A0A0C3AYG5"/>
<dbReference type="GO" id="GO:0005654">
    <property type="term" value="C:nucleoplasm"/>
    <property type="evidence" value="ECO:0007669"/>
    <property type="project" value="UniProtKB-SubCell"/>
</dbReference>
<feature type="compositionally biased region" description="Polar residues" evidence="7">
    <location>
        <begin position="25"/>
        <end position="43"/>
    </location>
</feature>
<evidence type="ECO:0000256" key="2">
    <source>
        <dbReference type="ARBA" id="ARBA00018339"/>
    </source>
</evidence>
<dbReference type="Pfam" id="PF07767">
    <property type="entry name" value="Nop53"/>
    <property type="match status" value="1"/>
</dbReference>
<evidence type="ECO:0000256" key="3">
    <source>
        <dbReference type="ARBA" id="ARBA00022517"/>
    </source>
</evidence>
<dbReference type="GO" id="GO:0008097">
    <property type="term" value="F:5S rRNA binding"/>
    <property type="evidence" value="ECO:0007669"/>
    <property type="project" value="TreeGrafter"/>
</dbReference>
<accession>A0A0C3AYG5</accession>
<comment type="subcellular location">
    <subcellularLocation>
        <location evidence="5">Nucleus</location>
        <location evidence="5">Nucleolus</location>
    </subcellularLocation>
    <subcellularLocation>
        <location evidence="5">Nucleus</location>
        <location evidence="5">Nucleoplasm</location>
    </subcellularLocation>
</comment>
<dbReference type="EMBL" id="KN824318">
    <property type="protein sequence ID" value="KIM25029.1"/>
    <property type="molecule type" value="Genomic_DNA"/>
</dbReference>
<dbReference type="GO" id="GO:0006364">
    <property type="term" value="P:rRNA processing"/>
    <property type="evidence" value="ECO:0007669"/>
    <property type="project" value="TreeGrafter"/>
</dbReference>
<comment type="function">
    <text evidence="5">May play a role in ribosome biogenesis.</text>
</comment>
<evidence type="ECO:0000256" key="5">
    <source>
        <dbReference type="PIRNR" id="PIRNR017302"/>
    </source>
</evidence>
<comment type="similarity">
    <text evidence="1 5">Belongs to the NOP53 family.</text>
</comment>
<sequence>MSLSKKASASKKKAPSTTLKDDLKTGSSRFSTVGAPAQTSQSSRKGKRAWRKNVDIAELEEGLEELREEERVTGGPVQKMADEELFTIDLTGDDKVRQRVKTKKPLTSTMILSQRSAVPAVYSKVGPEKKKNNVTRAEKERLLRIGKRKRTGALNVAVDPTEVGSGSALLEPTEAVKKSGTYDVWMDVDDEPGSDDGFKPAVKQKTIKLRTQPMRDLISVPAISFPHQGTSYNPPIDAYKDLLQDAVKVEEKKEAEAKKYEDIKIIMDSARPTVHGDEVPTVEGMIVDIPGDDVDQDEPEVQQDSLVPNKAARRKTQQQRRKARRLLDEQRALREKAERKKMLASLESMKSLRKEVENAKNEQDRILAERKLQKLEQLKKGLVGQRLGKHKVAEAEIDVQMGEDLSDSLRGLKVEGNLFRDRLLSMQKRALVEPRTRVFPTRRKTKVKEMEKFAWKRFT</sequence>
<keyword evidence="3 5" id="KW-0690">Ribosome biogenesis</keyword>